<evidence type="ECO:0000256" key="1">
    <source>
        <dbReference type="SAM" id="MobiDB-lite"/>
    </source>
</evidence>
<evidence type="ECO:0000313" key="3">
    <source>
        <dbReference type="Proteomes" id="UP000813824"/>
    </source>
</evidence>
<comment type="caution">
    <text evidence="2">The sequence shown here is derived from an EMBL/GenBank/DDBJ whole genome shotgun (WGS) entry which is preliminary data.</text>
</comment>
<organism evidence="2 3">
    <name type="scientific">Cristinia sonorae</name>
    <dbReference type="NCBI Taxonomy" id="1940300"/>
    <lineage>
        <taxon>Eukaryota</taxon>
        <taxon>Fungi</taxon>
        <taxon>Dikarya</taxon>
        <taxon>Basidiomycota</taxon>
        <taxon>Agaricomycotina</taxon>
        <taxon>Agaricomycetes</taxon>
        <taxon>Agaricomycetidae</taxon>
        <taxon>Agaricales</taxon>
        <taxon>Pleurotineae</taxon>
        <taxon>Stephanosporaceae</taxon>
        <taxon>Cristinia</taxon>
    </lineage>
</organism>
<sequence>MNARKRRAEPLLPLRAAKVARTTRHHPLCGNATPSQEVGLMARWTAIVAEFMELGRDTLSSFFGKSTEEPFEEHVPLPTPPPADSPPRRSCSSHDARSRPHKPLPQSRDHPPARRPLLPPPARSVSHPSISQTARGVDAQKSGTGMPAELDEALANADRKRYGKELVPRTDRRQHIFAQKHKAAVREENEKTREEMKREAYQQLQETHSFSGSFSEFEGM</sequence>
<dbReference type="Proteomes" id="UP000813824">
    <property type="component" value="Unassembled WGS sequence"/>
</dbReference>
<dbReference type="AlphaFoldDB" id="A0A8K0XPX8"/>
<protein>
    <submittedName>
        <fullName evidence="2">Uncharacterized protein</fullName>
    </submittedName>
</protein>
<reference evidence="2" key="1">
    <citation type="journal article" date="2021" name="New Phytol.">
        <title>Evolutionary innovations through gain and loss of genes in the ectomycorrhizal Boletales.</title>
        <authorList>
            <person name="Wu G."/>
            <person name="Miyauchi S."/>
            <person name="Morin E."/>
            <person name="Kuo A."/>
            <person name="Drula E."/>
            <person name="Varga T."/>
            <person name="Kohler A."/>
            <person name="Feng B."/>
            <person name="Cao Y."/>
            <person name="Lipzen A."/>
            <person name="Daum C."/>
            <person name="Hundley H."/>
            <person name="Pangilinan J."/>
            <person name="Johnson J."/>
            <person name="Barry K."/>
            <person name="LaButti K."/>
            <person name="Ng V."/>
            <person name="Ahrendt S."/>
            <person name="Min B."/>
            <person name="Choi I.G."/>
            <person name="Park H."/>
            <person name="Plett J.M."/>
            <person name="Magnuson J."/>
            <person name="Spatafora J.W."/>
            <person name="Nagy L.G."/>
            <person name="Henrissat B."/>
            <person name="Grigoriev I.V."/>
            <person name="Yang Z.L."/>
            <person name="Xu J."/>
            <person name="Martin F.M."/>
        </authorList>
    </citation>
    <scope>NUCLEOTIDE SEQUENCE</scope>
    <source>
        <strain evidence="2">KKN 215</strain>
    </source>
</reference>
<dbReference type="OrthoDB" id="2747698at2759"/>
<feature type="compositionally biased region" description="Basic and acidic residues" evidence="1">
    <location>
        <begin position="157"/>
        <end position="174"/>
    </location>
</feature>
<feature type="compositionally biased region" description="Basic and acidic residues" evidence="1">
    <location>
        <begin position="184"/>
        <end position="196"/>
    </location>
</feature>
<name>A0A8K0XPX8_9AGAR</name>
<proteinExistence type="predicted"/>
<evidence type="ECO:0000313" key="2">
    <source>
        <dbReference type="EMBL" id="KAH8100525.1"/>
    </source>
</evidence>
<keyword evidence="3" id="KW-1185">Reference proteome</keyword>
<accession>A0A8K0XPX8</accession>
<feature type="region of interest" description="Disordered" evidence="1">
    <location>
        <begin position="70"/>
        <end position="196"/>
    </location>
</feature>
<gene>
    <name evidence="2" type="ORF">BXZ70DRAFT_155676</name>
</gene>
<dbReference type="EMBL" id="JAEVFJ010000015">
    <property type="protein sequence ID" value="KAH8100525.1"/>
    <property type="molecule type" value="Genomic_DNA"/>
</dbReference>